<dbReference type="EMBL" id="JROO01000034">
    <property type="protein sequence ID" value="KIH97636.1"/>
    <property type="molecule type" value="Genomic_DNA"/>
</dbReference>
<evidence type="ECO:0008006" key="5">
    <source>
        <dbReference type="Google" id="ProtNLM"/>
    </source>
</evidence>
<evidence type="ECO:0000313" key="3">
    <source>
        <dbReference type="EMBL" id="KIH97636.1"/>
    </source>
</evidence>
<comment type="caution">
    <text evidence="3">The sequence shown here is derived from an EMBL/GenBank/DDBJ whole genome shotgun (WGS) entry which is preliminary data.</text>
</comment>
<keyword evidence="2" id="KW-0238">DNA-binding</keyword>
<sequence length="468" mass="52501">MKIADIHTPVKAAWLAEQGLRLDPRPYVSEAFQAGKALERMPGTMPLAEVSERIFHPGISSRHWTTDQEHGVPFLGSAAIFQADLSHVPMITKDSFTKTRDLALEPGWTLITRSGMSAGRITCSRPDMDGQACSEHVMRVVPDTNRIPAGYLYAFLVSPYGKPIVQSRVYGTSIKHLEARHVADIPIPRFGAELEDKVDGLMQQSLKLRSQVQANLVSATEDLFRSAGMADLINFNWHGHRRDLDFSVRSLRSRSFRALNYSPRSRALLSQLGSVPHVTLGDLCAGGLLSTGKRFKRVEATPKEGVRLIGQRQAFWSRPYGRWINPLQAPSDIRPPDETVLVAAHGTLGEREVYGRSILVTGNWLQHAFGQDFLRVRSKDEGFPGAYLFAFFRSEVAFRILRSMSVGGKQQEYHPELLRSLPVPECTPEDRQRIADTVRQAYRWRDEADMREDEALSLVEEAVRETAG</sequence>
<organism evidence="3 4">
    <name type="scientific">Streptomonospora alba</name>
    <dbReference type="NCBI Taxonomy" id="183763"/>
    <lineage>
        <taxon>Bacteria</taxon>
        <taxon>Bacillati</taxon>
        <taxon>Actinomycetota</taxon>
        <taxon>Actinomycetes</taxon>
        <taxon>Streptosporangiales</taxon>
        <taxon>Nocardiopsidaceae</taxon>
        <taxon>Streptomonospora</taxon>
    </lineage>
</organism>
<accession>A0A0C2J859</accession>
<dbReference type="GO" id="GO:0009307">
    <property type="term" value="P:DNA restriction-modification system"/>
    <property type="evidence" value="ECO:0007669"/>
    <property type="project" value="UniProtKB-KW"/>
</dbReference>
<dbReference type="OrthoDB" id="9798929at2"/>
<evidence type="ECO:0000256" key="2">
    <source>
        <dbReference type="ARBA" id="ARBA00023125"/>
    </source>
</evidence>
<keyword evidence="4" id="KW-1185">Reference proteome</keyword>
<reference evidence="4" key="1">
    <citation type="journal article" date="2015" name="Chem. Biol.">
        <title>Structure, bioactivity, and resistance mechanism of streptomonomicin, an unusual lasso Peptide from an understudied halophilic actinomycete.</title>
        <authorList>
            <person name="Metelev M."/>
            <person name="Tietz J.I."/>
            <person name="Melby J.O."/>
            <person name="Blair P.M."/>
            <person name="Zhu L."/>
            <person name="Livnat I."/>
            <person name="Severinov K."/>
            <person name="Mitchell D.A."/>
        </authorList>
    </citation>
    <scope>NUCLEOTIDE SEQUENCE [LARGE SCALE GENOMIC DNA]</scope>
    <source>
        <strain evidence="4">YIM 90003</strain>
    </source>
</reference>
<dbReference type="NCBIfam" id="NF047740">
    <property type="entry name" value="antiphage_MADS5"/>
    <property type="match status" value="1"/>
</dbReference>
<keyword evidence="1" id="KW-0680">Restriction system</keyword>
<dbReference type="InterPro" id="IPR044946">
    <property type="entry name" value="Restrct_endonuc_typeI_TRD_sf"/>
</dbReference>
<dbReference type="SUPFAM" id="SSF116734">
    <property type="entry name" value="DNA methylase specificity domain"/>
    <property type="match status" value="2"/>
</dbReference>
<evidence type="ECO:0000256" key="1">
    <source>
        <dbReference type="ARBA" id="ARBA00022747"/>
    </source>
</evidence>
<dbReference type="PANTHER" id="PTHR30408">
    <property type="entry name" value="TYPE-1 RESTRICTION ENZYME ECOKI SPECIFICITY PROTEIN"/>
    <property type="match status" value="1"/>
</dbReference>
<evidence type="ECO:0000313" key="4">
    <source>
        <dbReference type="Proteomes" id="UP000031675"/>
    </source>
</evidence>
<protein>
    <recommendedName>
        <fullName evidence="5">Type I restriction modification DNA specificity domain-containing protein</fullName>
    </recommendedName>
</protein>
<proteinExistence type="predicted"/>
<dbReference type="GO" id="GO:0003677">
    <property type="term" value="F:DNA binding"/>
    <property type="evidence" value="ECO:0007669"/>
    <property type="project" value="UniProtKB-KW"/>
</dbReference>
<dbReference type="Gene3D" id="3.90.220.20">
    <property type="entry name" value="DNA methylase specificity domains"/>
    <property type="match status" value="2"/>
</dbReference>
<dbReference type="RefSeq" id="WP_040275239.1">
    <property type="nucleotide sequence ID" value="NZ_JROO01000034.1"/>
</dbReference>
<dbReference type="PANTHER" id="PTHR30408:SF12">
    <property type="entry name" value="TYPE I RESTRICTION ENZYME MJAVIII SPECIFICITY SUBUNIT"/>
    <property type="match status" value="1"/>
</dbReference>
<name>A0A0C2J859_9ACTN</name>
<dbReference type="STRING" id="183763.LP52_18195"/>
<dbReference type="AlphaFoldDB" id="A0A0C2J859"/>
<dbReference type="InterPro" id="IPR052021">
    <property type="entry name" value="Type-I_RS_S_subunit"/>
</dbReference>
<gene>
    <name evidence="3" type="ORF">LP52_18195</name>
</gene>
<dbReference type="Proteomes" id="UP000031675">
    <property type="component" value="Unassembled WGS sequence"/>
</dbReference>